<dbReference type="Proteomes" id="UP000000230">
    <property type="component" value="Chromosome"/>
</dbReference>
<dbReference type="GO" id="GO:0004713">
    <property type="term" value="F:protein tyrosine kinase activity"/>
    <property type="evidence" value="ECO:0007669"/>
    <property type="project" value="TreeGrafter"/>
</dbReference>
<dbReference type="SUPFAM" id="SSF160355">
    <property type="entry name" value="Bacterial polysaccharide co-polymerase-like"/>
    <property type="match status" value="1"/>
</dbReference>
<feature type="domain" description="Polysaccharide chain length determinant N-terminal" evidence="13">
    <location>
        <begin position="16"/>
        <end position="96"/>
    </location>
</feature>
<evidence type="ECO:0000256" key="4">
    <source>
        <dbReference type="ARBA" id="ARBA00022519"/>
    </source>
</evidence>
<evidence type="ECO:0000256" key="1">
    <source>
        <dbReference type="ARBA" id="ARBA00004429"/>
    </source>
</evidence>
<dbReference type="Pfam" id="PF02706">
    <property type="entry name" value="Wzz"/>
    <property type="match status" value="1"/>
</dbReference>
<evidence type="ECO:0000256" key="7">
    <source>
        <dbReference type="ARBA" id="ARBA00022989"/>
    </source>
</evidence>
<evidence type="ECO:0000256" key="2">
    <source>
        <dbReference type="ARBA" id="ARBA00004756"/>
    </source>
</evidence>
<comment type="subcellular location">
    <subcellularLocation>
        <location evidence="1">Cell inner membrane</location>
        <topology evidence="1">Multi-pass membrane protein</topology>
    </subcellularLocation>
</comment>
<protein>
    <recommendedName>
        <fullName evidence="10">Chain length determinant protein</fullName>
    </recommendedName>
    <alternativeName>
        <fullName evidence="11">Polysaccharide antigen chain regulator</fullName>
    </alternativeName>
</protein>
<sequence length="332" mass="37026">MSQKNNNGVTQNNDPEQIDLIELMLQLWRGKWVIATCVAIAIAVAGVYLVFAKEQWTSTAIITQPDAAQIGTYSNALNVVYGSSTTNANAAPRLVDIQTSVFERFSAAFSALAGALENQDIPEKLKIEPVVVTQTYPLQISYTAETAESAQKIFTQYIQKVDEQVAKELYVDLKGNIELQIITLNNTLSNQEKVSQEQKDLRIKQISEALKYAEAANITSPRIQQTQDVTQDTLFLLGTEALQSMIQREATRPLIFSDDYYLSKQKLFDIDKLKIDESTIHAYRYVMKPDLPVRKDSPKKAIALILAVLLGGFIGSSVVLARNALRNYKSKN</sequence>
<dbReference type="InterPro" id="IPR003856">
    <property type="entry name" value="LPS_length_determ_N"/>
</dbReference>
<evidence type="ECO:0000256" key="8">
    <source>
        <dbReference type="ARBA" id="ARBA00023136"/>
    </source>
</evidence>
<keyword evidence="6" id="KW-0448">Lipopolysaccharide biosynthesis</keyword>
<keyword evidence="5 12" id="KW-0812">Transmembrane</keyword>
<proteinExistence type="inferred from homology"/>
<gene>
    <name evidence="14" type="ordered locus">Ent638_2639</name>
</gene>
<keyword evidence="15" id="KW-1185">Reference proteome</keyword>
<comment type="similarity">
    <text evidence="9">Belongs to the WzzB/Cld/Rol family.</text>
</comment>
<dbReference type="KEGG" id="ent:Ent638_2639"/>
<dbReference type="PANTHER" id="PTHR32309:SF29">
    <property type="entry name" value="CHAIN LENGTH DETERMINANT PROTEIN"/>
    <property type="match status" value="1"/>
</dbReference>
<feature type="transmembrane region" description="Helical" evidence="12">
    <location>
        <begin position="32"/>
        <end position="51"/>
    </location>
</feature>
<dbReference type="NCBIfam" id="NF012015">
    <property type="entry name" value="PRK15471.1"/>
    <property type="match status" value="1"/>
</dbReference>
<accession>A0A9J9L095</accession>
<dbReference type="InterPro" id="IPR050445">
    <property type="entry name" value="Bact_polysacc_biosynth/exp"/>
</dbReference>
<evidence type="ECO:0000256" key="9">
    <source>
        <dbReference type="ARBA" id="ARBA00038118"/>
    </source>
</evidence>
<dbReference type="EMBL" id="CP000653">
    <property type="protein sequence ID" value="ABP61306.1"/>
    <property type="molecule type" value="Genomic_DNA"/>
</dbReference>
<reference evidence="15" key="1">
    <citation type="journal article" date="2010" name="PLoS Genet.">
        <title>Genome sequence of the plant growth promoting endophytic bacterium Enterobacter sp. 638.</title>
        <authorList>
            <person name="Taghavi S."/>
            <person name="van der Lelie D."/>
            <person name="Hoffman A."/>
            <person name="Zhang Y.B."/>
            <person name="Walla M.D."/>
            <person name="Vangronsveld J."/>
            <person name="Newman L."/>
            <person name="Monchy S."/>
        </authorList>
    </citation>
    <scope>NUCLEOTIDE SEQUENCE [LARGE SCALE GENOMIC DNA]</scope>
    <source>
        <strain evidence="15">638</strain>
    </source>
</reference>
<dbReference type="AlphaFoldDB" id="A0A9J9L095"/>
<evidence type="ECO:0000313" key="14">
    <source>
        <dbReference type="EMBL" id="ABP61306.1"/>
    </source>
</evidence>
<keyword evidence="8 12" id="KW-0472">Membrane</keyword>
<evidence type="ECO:0000259" key="13">
    <source>
        <dbReference type="Pfam" id="PF02706"/>
    </source>
</evidence>
<evidence type="ECO:0000313" key="15">
    <source>
        <dbReference type="Proteomes" id="UP000000230"/>
    </source>
</evidence>
<keyword evidence="7 12" id="KW-1133">Transmembrane helix</keyword>
<keyword evidence="4" id="KW-0997">Cell inner membrane</keyword>
<name>A0A9J9L095_ENT38</name>
<dbReference type="Gene3D" id="3.30.1890.10">
    <property type="entry name" value="FepE-like"/>
    <property type="match status" value="1"/>
</dbReference>
<evidence type="ECO:0000256" key="12">
    <source>
        <dbReference type="SAM" id="Phobius"/>
    </source>
</evidence>
<evidence type="ECO:0000256" key="10">
    <source>
        <dbReference type="ARBA" id="ARBA00039982"/>
    </source>
</evidence>
<organism evidence="14 15">
    <name type="scientific">Enterobacter sp. (strain 638)</name>
    <dbReference type="NCBI Taxonomy" id="399742"/>
    <lineage>
        <taxon>Bacteria</taxon>
        <taxon>Pseudomonadati</taxon>
        <taxon>Pseudomonadota</taxon>
        <taxon>Gammaproteobacteria</taxon>
        <taxon>Enterobacterales</taxon>
        <taxon>Enterobacteriaceae</taxon>
        <taxon>Enterobacter</taxon>
    </lineage>
</organism>
<dbReference type="OrthoDB" id="6535795at2"/>
<evidence type="ECO:0000256" key="3">
    <source>
        <dbReference type="ARBA" id="ARBA00022475"/>
    </source>
</evidence>
<dbReference type="GO" id="GO:0005886">
    <property type="term" value="C:plasma membrane"/>
    <property type="evidence" value="ECO:0007669"/>
    <property type="project" value="UniProtKB-SubCell"/>
</dbReference>
<comment type="pathway">
    <text evidence="2">Bacterial outer membrane biogenesis; lipopolysaccharide biosynthesis.</text>
</comment>
<dbReference type="RefSeq" id="WP_015959639.1">
    <property type="nucleotide sequence ID" value="NC_009436.1"/>
</dbReference>
<evidence type="ECO:0000256" key="6">
    <source>
        <dbReference type="ARBA" id="ARBA00022985"/>
    </source>
</evidence>
<dbReference type="GO" id="GO:0009103">
    <property type="term" value="P:lipopolysaccharide biosynthetic process"/>
    <property type="evidence" value="ECO:0007669"/>
    <property type="project" value="UniProtKB-KW"/>
</dbReference>
<evidence type="ECO:0000256" key="5">
    <source>
        <dbReference type="ARBA" id="ARBA00022692"/>
    </source>
</evidence>
<evidence type="ECO:0000256" key="11">
    <source>
        <dbReference type="ARBA" id="ARBA00042235"/>
    </source>
</evidence>
<feature type="transmembrane region" description="Helical" evidence="12">
    <location>
        <begin position="301"/>
        <end position="321"/>
    </location>
</feature>
<dbReference type="PANTHER" id="PTHR32309">
    <property type="entry name" value="TYROSINE-PROTEIN KINASE"/>
    <property type="match status" value="1"/>
</dbReference>
<keyword evidence="3" id="KW-1003">Cell membrane</keyword>